<feature type="transmembrane region" description="Helical" evidence="2">
    <location>
        <begin position="114"/>
        <end position="134"/>
    </location>
</feature>
<evidence type="ECO:0000313" key="3">
    <source>
        <dbReference type="EMBL" id="OBJ38190.1"/>
    </source>
</evidence>
<feature type="transmembrane region" description="Helical" evidence="2">
    <location>
        <begin position="42"/>
        <end position="60"/>
    </location>
</feature>
<keyword evidence="2" id="KW-1133">Transmembrane helix</keyword>
<organism evidence="3 4">
    <name type="scientific">Mycolicibacterium mucogenicum</name>
    <name type="common">Mycobacterium mucogenicum</name>
    <dbReference type="NCBI Taxonomy" id="56689"/>
    <lineage>
        <taxon>Bacteria</taxon>
        <taxon>Bacillati</taxon>
        <taxon>Actinomycetota</taxon>
        <taxon>Actinomycetes</taxon>
        <taxon>Mycobacteriales</taxon>
        <taxon>Mycobacteriaceae</taxon>
        <taxon>Mycolicibacterium</taxon>
    </lineage>
</organism>
<feature type="compositionally biased region" description="Basic and acidic residues" evidence="1">
    <location>
        <begin position="182"/>
        <end position="193"/>
    </location>
</feature>
<feature type="region of interest" description="Disordered" evidence="1">
    <location>
        <begin position="1"/>
        <end position="21"/>
    </location>
</feature>
<accession>A0A1A3GQQ6</accession>
<feature type="transmembrane region" description="Helical" evidence="2">
    <location>
        <begin position="89"/>
        <end position="107"/>
    </location>
</feature>
<dbReference type="AlphaFoldDB" id="A0A1A3GQQ6"/>
<evidence type="ECO:0000256" key="2">
    <source>
        <dbReference type="SAM" id="Phobius"/>
    </source>
</evidence>
<dbReference type="OrthoDB" id="4773013at2"/>
<gene>
    <name evidence="3" type="ORF">A5630_02925</name>
</gene>
<evidence type="ECO:0008006" key="5">
    <source>
        <dbReference type="Google" id="ProtNLM"/>
    </source>
</evidence>
<keyword evidence="2" id="KW-0472">Membrane</keyword>
<keyword evidence="2" id="KW-0812">Transmembrane</keyword>
<dbReference type="RefSeq" id="WP_029118294.1">
    <property type="nucleotide sequence ID" value="NZ_LZLC01000203.1"/>
</dbReference>
<name>A0A1A3GQQ6_MYCMU</name>
<protein>
    <recommendedName>
        <fullName evidence="5">Transmembrane protein</fullName>
    </recommendedName>
</protein>
<comment type="caution">
    <text evidence="3">The sequence shown here is derived from an EMBL/GenBank/DDBJ whole genome shotgun (WGS) entry which is preliminary data.</text>
</comment>
<sequence>MFTMNDTKPEQPTGGSNGEFEEFKGDIDAAEQRIAREIDPGGRAMVVAICVFVILLSFVLPHTGGVKGFDVLLGDQVALDAKILLPSRVFVWLILVFSVGFSMLALLTRRWGLAWIALAGSAVSCFLGMLAIWSRNTVVKPYPGPGFGLYLAWIAVILLTFHWARVVWSRTAVQLAAEAQRRESTAEQQKRGLLDGPDEPTS</sequence>
<evidence type="ECO:0000256" key="1">
    <source>
        <dbReference type="SAM" id="MobiDB-lite"/>
    </source>
</evidence>
<dbReference type="STRING" id="56689.GCA_001291445_00598"/>
<dbReference type="Proteomes" id="UP000093898">
    <property type="component" value="Unassembled WGS sequence"/>
</dbReference>
<feature type="transmembrane region" description="Helical" evidence="2">
    <location>
        <begin position="146"/>
        <end position="164"/>
    </location>
</feature>
<feature type="region of interest" description="Disordered" evidence="1">
    <location>
        <begin position="182"/>
        <end position="202"/>
    </location>
</feature>
<evidence type="ECO:0000313" key="4">
    <source>
        <dbReference type="Proteomes" id="UP000093898"/>
    </source>
</evidence>
<dbReference type="EMBL" id="LZLC01000203">
    <property type="protein sequence ID" value="OBJ38190.1"/>
    <property type="molecule type" value="Genomic_DNA"/>
</dbReference>
<reference evidence="3 4" key="1">
    <citation type="submission" date="2016-06" db="EMBL/GenBank/DDBJ databases">
        <authorList>
            <person name="Kjaerup R.B."/>
            <person name="Dalgaard T.S."/>
            <person name="Juul-Madsen H.R."/>
        </authorList>
    </citation>
    <scope>NUCLEOTIDE SEQUENCE [LARGE SCALE GENOMIC DNA]</scope>
    <source>
        <strain evidence="3 4">1127319.6</strain>
    </source>
</reference>
<proteinExistence type="predicted"/>